<evidence type="ECO:0000313" key="3">
    <source>
        <dbReference type="Proteomes" id="UP000299102"/>
    </source>
</evidence>
<protein>
    <submittedName>
        <fullName evidence="2">Uncharacterized protein</fullName>
    </submittedName>
</protein>
<proteinExistence type="predicted"/>
<dbReference type="Proteomes" id="UP000299102">
    <property type="component" value="Unassembled WGS sequence"/>
</dbReference>
<evidence type="ECO:0000313" key="2">
    <source>
        <dbReference type="EMBL" id="GBP18937.1"/>
    </source>
</evidence>
<evidence type="ECO:0000256" key="1">
    <source>
        <dbReference type="SAM" id="MobiDB-lite"/>
    </source>
</evidence>
<organism evidence="2 3">
    <name type="scientific">Eumeta variegata</name>
    <name type="common">Bagworm moth</name>
    <name type="synonym">Eumeta japonica</name>
    <dbReference type="NCBI Taxonomy" id="151549"/>
    <lineage>
        <taxon>Eukaryota</taxon>
        <taxon>Metazoa</taxon>
        <taxon>Ecdysozoa</taxon>
        <taxon>Arthropoda</taxon>
        <taxon>Hexapoda</taxon>
        <taxon>Insecta</taxon>
        <taxon>Pterygota</taxon>
        <taxon>Neoptera</taxon>
        <taxon>Endopterygota</taxon>
        <taxon>Lepidoptera</taxon>
        <taxon>Glossata</taxon>
        <taxon>Ditrysia</taxon>
        <taxon>Tineoidea</taxon>
        <taxon>Psychidae</taxon>
        <taxon>Oiketicinae</taxon>
        <taxon>Eumeta</taxon>
    </lineage>
</organism>
<comment type="caution">
    <text evidence="2">The sequence shown here is derived from an EMBL/GenBank/DDBJ whole genome shotgun (WGS) entry which is preliminary data.</text>
</comment>
<sequence>MSNLTQPGTGAHAETRVGRWGGGRGCGGWDRRGMRRAGPPSVAYHSPRLAGSPVRGRAERPAGAPAPSPALLYFTQQSKRKTAYAHADRAGTRRSPVLVHAPTVLQVTVISQVRIEGHLFVTLNVMLKTV</sequence>
<dbReference type="EMBL" id="BGZK01000102">
    <property type="protein sequence ID" value="GBP18937.1"/>
    <property type="molecule type" value="Genomic_DNA"/>
</dbReference>
<dbReference type="AlphaFoldDB" id="A0A4C1TY41"/>
<feature type="region of interest" description="Disordered" evidence="1">
    <location>
        <begin position="1"/>
        <end position="69"/>
    </location>
</feature>
<gene>
    <name evidence="2" type="ORF">EVAR_20469_1</name>
</gene>
<keyword evidence="3" id="KW-1185">Reference proteome</keyword>
<feature type="compositionally biased region" description="Gly residues" evidence="1">
    <location>
        <begin position="19"/>
        <end position="28"/>
    </location>
</feature>
<accession>A0A4C1TY41</accession>
<reference evidence="2 3" key="1">
    <citation type="journal article" date="2019" name="Commun. Biol.">
        <title>The bagworm genome reveals a unique fibroin gene that provides high tensile strength.</title>
        <authorList>
            <person name="Kono N."/>
            <person name="Nakamura H."/>
            <person name="Ohtoshi R."/>
            <person name="Tomita M."/>
            <person name="Numata K."/>
            <person name="Arakawa K."/>
        </authorList>
    </citation>
    <scope>NUCLEOTIDE SEQUENCE [LARGE SCALE GENOMIC DNA]</scope>
</reference>
<name>A0A4C1TY41_EUMVA</name>